<protein>
    <submittedName>
        <fullName evidence="6">Type IV secretion/conjugal transfer ATPase, VirB4 family</fullName>
    </submittedName>
</protein>
<dbReference type="AlphaFoldDB" id="A0A2Z6B452"/>
<keyword evidence="3" id="KW-0067">ATP-binding</keyword>
<dbReference type="PANTHER" id="PTHR30121:SF12">
    <property type="entry name" value="TYPE IV SECRETION SYSTEM PROTEIN CAGE"/>
    <property type="match status" value="1"/>
</dbReference>
<dbReference type="InterPro" id="IPR027417">
    <property type="entry name" value="P-loop_NTPase"/>
</dbReference>
<dbReference type="SUPFAM" id="SSF52540">
    <property type="entry name" value="P-loop containing nucleoside triphosphate hydrolases"/>
    <property type="match status" value="1"/>
</dbReference>
<dbReference type="Gene3D" id="1.10.8.730">
    <property type="match status" value="1"/>
</dbReference>
<dbReference type="PANTHER" id="PTHR30121">
    <property type="entry name" value="UNCHARACTERIZED PROTEIN YJGR-RELATED"/>
    <property type="match status" value="1"/>
</dbReference>
<keyword evidence="4" id="KW-1133">Transmembrane helix</keyword>
<feature type="domain" description="CagE TrbE VirB component of type IV transporter system central" evidence="5">
    <location>
        <begin position="200"/>
        <end position="391"/>
    </location>
</feature>
<evidence type="ECO:0000256" key="3">
    <source>
        <dbReference type="ARBA" id="ARBA00022840"/>
    </source>
</evidence>
<keyword evidence="6" id="KW-0614">Plasmid</keyword>
<dbReference type="KEGG" id="dfl:DFE_A0001"/>
<dbReference type="Proteomes" id="UP000269883">
    <property type="component" value="Plasmid pDFE"/>
</dbReference>
<organism evidence="6 7">
    <name type="scientific">Desulfovibrio ferrophilus</name>
    <dbReference type="NCBI Taxonomy" id="241368"/>
    <lineage>
        <taxon>Bacteria</taxon>
        <taxon>Pseudomonadati</taxon>
        <taxon>Thermodesulfobacteriota</taxon>
        <taxon>Desulfovibrionia</taxon>
        <taxon>Desulfovibrionales</taxon>
        <taxon>Desulfovibrionaceae</taxon>
        <taxon>Desulfovibrio</taxon>
    </lineage>
</organism>
<keyword evidence="7" id="KW-1185">Reference proteome</keyword>
<evidence type="ECO:0000313" key="6">
    <source>
        <dbReference type="EMBL" id="BBD10158.1"/>
    </source>
</evidence>
<dbReference type="GO" id="GO:0005524">
    <property type="term" value="F:ATP binding"/>
    <property type="evidence" value="ECO:0007669"/>
    <property type="project" value="UniProtKB-KW"/>
</dbReference>
<keyword evidence="4" id="KW-0472">Membrane</keyword>
<dbReference type="EMBL" id="AP017379">
    <property type="protein sequence ID" value="BBD10158.1"/>
    <property type="molecule type" value="Genomic_DNA"/>
</dbReference>
<evidence type="ECO:0000259" key="5">
    <source>
        <dbReference type="Pfam" id="PF03135"/>
    </source>
</evidence>
<proteinExistence type="inferred from homology"/>
<dbReference type="InterPro" id="IPR018145">
    <property type="entry name" value="CagE_TrbE_VirB_cntrl_dom"/>
</dbReference>
<sequence>MSIYLSAFYLPLSLLVLGLLAWGLWRYFRSYSPIKPFSRIEEKQPLSYITGDGFTYTKGGQVVRIVEIQGRDYTGLSEEQLTGLFKKRHNWLRSLPASITVLSQSHRHRVSHDLESVKFHNEQAAKINRAWVRNFDECFRTKHYLIFVTDKVDLIGQISDFTDSATETGLSRGQRDALDTAVDRAMTNLTDYRPRILKGDDLMSYWATLMNGELTRKKLYEGSLEDVLAGTTLRWPKGGNHQEYLGSNTRYSAWLVLMVPAMETSADLITRLMQIPFELSVYQTASIFEKQKAESFLKDRYDSARNFINANGTMLDDIEAIEDLLEQGEVALFQHRFAVEVFGSTIDEMENALKEVNTVISLESFQAARETLNQEALHWAKFPETHSFNVRVKPMTSENLSHFNLFPTVGEGSTRCSFGPHPVTTFKTVQGGDYSFIFHRHEGPKATGHTLVVGGTESGKTTLISFLLSQALKYKGMKILSFDRLHGLEVFTSMHDGVYISDSDFNQLQMNPLQVEDRGGAREFLNTWFQMLTNCTDDDNKRAISQAVVQNFDVARAQRRLENLQYAFGTPEPGTIGEALQQWLPSGSYGDLFNGRRDALDFESPIVTFDMTNFLDAQDILGPLTAYIFFKMQQTIDFGEEQNTGFIVFIDELNKYSRNKTFAPYIDYMHSEIRKKGGLVVSAVQSAETIVNNPLWDGTYKDNLETLILFPNPTADPEHYCKKFNLTSSELNFIQNAPPRRVLVKRMSTQESVQLDIDLSSLGKDIYNFNSDRDVVRKLQNMRGTHANWKDDFLSFCAGSGA</sequence>
<keyword evidence="4" id="KW-0812">Transmembrane</keyword>
<geneLocation type="plasmid" evidence="7">
    <name>pdfe dna</name>
</geneLocation>
<name>A0A2Z6B452_9BACT</name>
<comment type="similarity">
    <text evidence="1">Belongs to the TrbE/VirB4 family.</text>
</comment>
<dbReference type="RefSeq" id="WP_126381670.1">
    <property type="nucleotide sequence ID" value="NZ_AP017379.1"/>
</dbReference>
<evidence type="ECO:0000256" key="4">
    <source>
        <dbReference type="SAM" id="Phobius"/>
    </source>
</evidence>
<evidence type="ECO:0000256" key="1">
    <source>
        <dbReference type="ARBA" id="ARBA00006512"/>
    </source>
</evidence>
<gene>
    <name evidence="6" type="ORF">DFE_A0001</name>
</gene>
<dbReference type="Gene3D" id="3.40.50.300">
    <property type="entry name" value="P-loop containing nucleotide triphosphate hydrolases"/>
    <property type="match status" value="1"/>
</dbReference>
<feature type="transmembrane region" description="Helical" evidence="4">
    <location>
        <begin position="7"/>
        <end position="28"/>
    </location>
</feature>
<reference evidence="6 7" key="1">
    <citation type="journal article" date="2018" name="Sci. Adv.">
        <title>Multi-heme cytochromes provide a pathway for survival in energy-limited environments.</title>
        <authorList>
            <person name="Deng X."/>
            <person name="Dohmae N."/>
            <person name="Nealson K.H."/>
            <person name="Hashimoto K."/>
            <person name="Okamoto A."/>
        </authorList>
    </citation>
    <scope>NUCLEOTIDE SEQUENCE [LARGE SCALE GENOMIC DNA]</scope>
    <source>
        <strain evidence="6 7">IS5</strain>
        <plasmid evidence="7">pdfe dna</plasmid>
    </source>
</reference>
<dbReference type="Pfam" id="PF03135">
    <property type="entry name" value="CagE_TrbE_VirB"/>
    <property type="match status" value="1"/>
</dbReference>
<keyword evidence="2" id="KW-0547">Nucleotide-binding</keyword>
<dbReference type="InterPro" id="IPR051162">
    <property type="entry name" value="T4SS_component"/>
</dbReference>
<accession>A0A2Z6B452</accession>
<evidence type="ECO:0000256" key="2">
    <source>
        <dbReference type="ARBA" id="ARBA00022741"/>
    </source>
</evidence>
<dbReference type="OrthoDB" id="9816422at2"/>
<evidence type="ECO:0000313" key="7">
    <source>
        <dbReference type="Proteomes" id="UP000269883"/>
    </source>
</evidence>